<dbReference type="Gene3D" id="3.40.720.10">
    <property type="entry name" value="Alkaline Phosphatase, subunit A"/>
    <property type="match status" value="2"/>
</dbReference>
<evidence type="ECO:0000256" key="5">
    <source>
        <dbReference type="ARBA" id="ARBA00023152"/>
    </source>
</evidence>
<sequence length="411" mass="43970">MKYVLIIGDGMADDPLAELGGKTPLEACRKSFFDSLCERGELGLCQTIPEGFPPGSDTAIMGIFGCDPRKYFSGRAPLELAASGGVMPEGGAAYRCNMVNLGGPEGAPFEERIMISHSAGSIEGEESDELVTWLFAQPDFAALAERAQLTVRPGSSFRHLAVQERADIAGIVLAPPHDHLNEKIGPLLPSGCANAEVLLGLMRKAAELLPGHPINKKREAEGKLPANCIWFWAEGKGAALPNFPARFGADGGVISAVPLCHGIARLVGLEPVSVPTATGEWDTDYEAKTAAALDVLAEHDFAAIHLEGPDEATHNHDLEHKIYSVECLSERVAKPLCAALRERGEDFRLLILSDHRTFMANGAHGGTPVPYMIYDSREMGPASGLGYTEKNGESGPFLESGVELMPRLFCL</sequence>
<dbReference type="InterPro" id="IPR017850">
    <property type="entry name" value="Alkaline_phosphatase_core_sf"/>
</dbReference>
<proteinExistence type="inferred from homology"/>
<keyword evidence="6 8" id="KW-0413">Isomerase</keyword>
<feature type="domain" description="Metalloenzyme" evidence="7">
    <location>
        <begin position="1"/>
        <end position="377"/>
    </location>
</feature>
<dbReference type="InterPro" id="IPR004456">
    <property type="entry name" value="Pglycerate_mutase_ApgM"/>
</dbReference>
<comment type="function">
    <text evidence="2">Catalyzes the interconversion of 2-phosphoglycerate and 3-phosphoglycerate.</text>
</comment>
<evidence type="ECO:0000313" key="8">
    <source>
        <dbReference type="EMBL" id="HIR55567.1"/>
    </source>
</evidence>
<comment type="similarity">
    <text evidence="4">Belongs to the BPG-independent phosphoglycerate mutase family. A-PGAM subfamily.</text>
</comment>
<comment type="pathway">
    <text evidence="3">Carbohydrate degradation.</text>
</comment>
<dbReference type="NCBIfam" id="TIGR00306">
    <property type="entry name" value="apgM"/>
    <property type="match status" value="1"/>
</dbReference>
<dbReference type="Proteomes" id="UP000824238">
    <property type="component" value="Unassembled WGS sequence"/>
</dbReference>
<reference evidence="8" key="2">
    <citation type="journal article" date="2021" name="PeerJ">
        <title>Extensive microbial diversity within the chicken gut microbiome revealed by metagenomics and culture.</title>
        <authorList>
            <person name="Gilroy R."/>
            <person name="Ravi A."/>
            <person name="Getino M."/>
            <person name="Pursley I."/>
            <person name="Horton D.L."/>
            <person name="Alikhan N.F."/>
            <person name="Baker D."/>
            <person name="Gharbi K."/>
            <person name="Hall N."/>
            <person name="Watson M."/>
            <person name="Adriaenssens E.M."/>
            <person name="Foster-Nyarko E."/>
            <person name="Jarju S."/>
            <person name="Secka A."/>
            <person name="Antonio M."/>
            <person name="Oren A."/>
            <person name="Chaudhuri R.R."/>
            <person name="La Ragione R."/>
            <person name="Hildebrand F."/>
            <person name="Pallen M.J."/>
        </authorList>
    </citation>
    <scope>NUCLEOTIDE SEQUENCE</scope>
    <source>
        <strain evidence="8">ChiGjej3B3-7149</strain>
    </source>
</reference>
<keyword evidence="5" id="KW-0324">Glycolysis</keyword>
<protein>
    <submittedName>
        <fullName evidence="8">2,3-bisphosphoglycerate-independent phosphoglycerate mutase</fullName>
        <ecNumber evidence="8">5.4.2.12</ecNumber>
    </submittedName>
</protein>
<evidence type="ECO:0000256" key="6">
    <source>
        <dbReference type="ARBA" id="ARBA00023235"/>
    </source>
</evidence>
<comment type="caution">
    <text evidence="8">The sequence shown here is derived from an EMBL/GenBank/DDBJ whole genome shotgun (WGS) entry which is preliminary data.</text>
</comment>
<dbReference type="GO" id="GO:0004619">
    <property type="term" value="F:phosphoglycerate mutase activity"/>
    <property type="evidence" value="ECO:0007669"/>
    <property type="project" value="UniProtKB-EC"/>
</dbReference>
<name>A0A9D1IZN0_9FIRM</name>
<evidence type="ECO:0000313" key="9">
    <source>
        <dbReference type="Proteomes" id="UP000824238"/>
    </source>
</evidence>
<dbReference type="GO" id="GO:0046872">
    <property type="term" value="F:metal ion binding"/>
    <property type="evidence" value="ECO:0007669"/>
    <property type="project" value="InterPro"/>
</dbReference>
<dbReference type="EC" id="5.4.2.12" evidence="8"/>
<dbReference type="PANTHER" id="PTHR31209:SF4">
    <property type="entry name" value="2,3-BISPHOSPHOGLYCERATE-INDEPENDENT PHOSPHOGLYCERATE MUTASE"/>
    <property type="match status" value="1"/>
</dbReference>
<evidence type="ECO:0000256" key="3">
    <source>
        <dbReference type="ARBA" id="ARBA00004921"/>
    </source>
</evidence>
<dbReference type="PIRSF" id="PIRSF006392">
    <property type="entry name" value="IPGAM_arch"/>
    <property type="match status" value="1"/>
</dbReference>
<dbReference type="EMBL" id="DVHH01000196">
    <property type="protein sequence ID" value="HIR55567.1"/>
    <property type="molecule type" value="Genomic_DNA"/>
</dbReference>
<organism evidence="8 9">
    <name type="scientific">Candidatus Scatomorpha intestinigallinarum</name>
    <dbReference type="NCBI Taxonomy" id="2840923"/>
    <lineage>
        <taxon>Bacteria</taxon>
        <taxon>Bacillati</taxon>
        <taxon>Bacillota</taxon>
        <taxon>Clostridia</taxon>
        <taxon>Eubacteriales</taxon>
        <taxon>Candidatus Scatomorpha</taxon>
    </lineage>
</organism>
<dbReference type="PANTHER" id="PTHR31209">
    <property type="entry name" value="COFACTOR-INDEPENDENT PHOSPHOGLYCERATE MUTASE"/>
    <property type="match status" value="1"/>
</dbReference>
<evidence type="ECO:0000259" key="7">
    <source>
        <dbReference type="Pfam" id="PF01676"/>
    </source>
</evidence>
<dbReference type="InterPro" id="IPR006124">
    <property type="entry name" value="Metalloenzyme"/>
</dbReference>
<reference evidence="8" key="1">
    <citation type="submission" date="2020-10" db="EMBL/GenBank/DDBJ databases">
        <authorList>
            <person name="Gilroy R."/>
        </authorList>
    </citation>
    <scope>NUCLEOTIDE SEQUENCE</scope>
    <source>
        <strain evidence="8">ChiGjej3B3-7149</strain>
    </source>
</reference>
<dbReference type="SUPFAM" id="SSF53649">
    <property type="entry name" value="Alkaline phosphatase-like"/>
    <property type="match status" value="1"/>
</dbReference>
<evidence type="ECO:0000256" key="4">
    <source>
        <dbReference type="ARBA" id="ARBA00005524"/>
    </source>
</evidence>
<evidence type="ECO:0000256" key="1">
    <source>
        <dbReference type="ARBA" id="ARBA00000370"/>
    </source>
</evidence>
<dbReference type="Pfam" id="PF01676">
    <property type="entry name" value="Metalloenzyme"/>
    <property type="match status" value="1"/>
</dbReference>
<dbReference type="AlphaFoldDB" id="A0A9D1IZN0"/>
<gene>
    <name evidence="8" type="primary">apgM</name>
    <name evidence="8" type="ORF">IAD36_08250</name>
</gene>
<dbReference type="GO" id="GO:0006096">
    <property type="term" value="P:glycolytic process"/>
    <property type="evidence" value="ECO:0007669"/>
    <property type="project" value="UniProtKB-KW"/>
</dbReference>
<comment type="catalytic activity">
    <reaction evidence="1">
        <text>(2R)-2-phosphoglycerate = (2R)-3-phosphoglycerate</text>
        <dbReference type="Rhea" id="RHEA:15901"/>
        <dbReference type="ChEBI" id="CHEBI:58272"/>
        <dbReference type="ChEBI" id="CHEBI:58289"/>
        <dbReference type="EC" id="5.4.2.12"/>
    </reaction>
</comment>
<evidence type="ECO:0000256" key="2">
    <source>
        <dbReference type="ARBA" id="ARBA00002315"/>
    </source>
</evidence>
<dbReference type="Pfam" id="PF10143">
    <property type="entry name" value="PhosphMutase"/>
    <property type="match status" value="1"/>
</dbReference>
<dbReference type="CDD" id="cd16011">
    <property type="entry name" value="iPGM_like"/>
    <property type="match status" value="1"/>
</dbReference>
<accession>A0A9D1IZN0</accession>